<reference evidence="2" key="1">
    <citation type="submission" date="2021-10" db="EMBL/GenBank/DDBJ databases">
        <title>Tropical sea cucumber genome reveals ecological adaptation and Cuvierian tubules defense mechanism.</title>
        <authorList>
            <person name="Chen T."/>
        </authorList>
    </citation>
    <scope>NUCLEOTIDE SEQUENCE</scope>
    <source>
        <strain evidence="2">Nanhai2018</strain>
        <tissue evidence="2">Muscle</tissue>
    </source>
</reference>
<dbReference type="AlphaFoldDB" id="A0A9Q1BWJ6"/>
<dbReference type="GO" id="GO:0005634">
    <property type="term" value="C:nucleus"/>
    <property type="evidence" value="ECO:0007669"/>
    <property type="project" value="TreeGrafter"/>
</dbReference>
<dbReference type="Proteomes" id="UP001152320">
    <property type="component" value="Chromosome 11"/>
</dbReference>
<sequence>MADGLDDEWWLDTKEQGQRSEDEDDQIKTSNRKKDFGILDGELSEEPKKKKRKRVKITDKLAKREDSPATSKDFNSWLDKCGSGKLCAVELEDLHLKESSLLCNPNLSHLSEYLNSVIPDWTSLKSESKEKNTCSVLLVTSSAKRAVDLNRDAQKFKGKCSSAKLFAKHMKLKDQISFLGKKKIDFAIGTPNRIGAIIGAGALNISKTRYLILDWNWRDVKKRRMIDLPELEKDLFALLKDHFLPLLENNKMKIGLY</sequence>
<dbReference type="OrthoDB" id="1929311at2759"/>
<organism evidence="2 3">
    <name type="scientific">Holothuria leucospilota</name>
    <name type="common">Black long sea cucumber</name>
    <name type="synonym">Mertensiothuria leucospilota</name>
    <dbReference type="NCBI Taxonomy" id="206669"/>
    <lineage>
        <taxon>Eukaryota</taxon>
        <taxon>Metazoa</taxon>
        <taxon>Echinodermata</taxon>
        <taxon>Eleutherozoa</taxon>
        <taxon>Echinozoa</taxon>
        <taxon>Holothuroidea</taxon>
        <taxon>Aspidochirotacea</taxon>
        <taxon>Aspidochirotida</taxon>
        <taxon>Holothuriidae</taxon>
        <taxon>Holothuria</taxon>
    </lineage>
</organism>
<proteinExistence type="predicted"/>
<dbReference type="EMBL" id="JAIZAY010000011">
    <property type="protein sequence ID" value="KAJ8033924.1"/>
    <property type="molecule type" value="Genomic_DNA"/>
</dbReference>
<keyword evidence="3" id="KW-1185">Reference proteome</keyword>
<name>A0A9Q1BWJ6_HOLLE</name>
<dbReference type="Pfam" id="PF14617">
    <property type="entry name" value="CMS1"/>
    <property type="match status" value="1"/>
</dbReference>
<dbReference type="GO" id="GO:0030686">
    <property type="term" value="C:90S preribosome"/>
    <property type="evidence" value="ECO:0007669"/>
    <property type="project" value="TreeGrafter"/>
</dbReference>
<feature type="compositionally biased region" description="Acidic residues" evidence="1">
    <location>
        <begin position="1"/>
        <end position="10"/>
    </location>
</feature>
<evidence type="ECO:0000256" key="1">
    <source>
        <dbReference type="SAM" id="MobiDB-lite"/>
    </source>
</evidence>
<protein>
    <submittedName>
        <fullName evidence="2">Protein CMSS1</fullName>
    </submittedName>
</protein>
<evidence type="ECO:0000313" key="3">
    <source>
        <dbReference type="Proteomes" id="UP001152320"/>
    </source>
</evidence>
<accession>A0A9Q1BWJ6</accession>
<dbReference type="PANTHER" id="PTHR24030:SF0">
    <property type="entry name" value="PROTEIN CMSS1"/>
    <property type="match status" value="1"/>
</dbReference>
<dbReference type="InterPro" id="IPR032704">
    <property type="entry name" value="Cms1"/>
</dbReference>
<dbReference type="Gene3D" id="3.40.50.300">
    <property type="entry name" value="P-loop containing nucleotide triphosphate hydrolases"/>
    <property type="match status" value="1"/>
</dbReference>
<feature type="compositionally biased region" description="Basic and acidic residues" evidence="1">
    <location>
        <begin position="11"/>
        <end position="20"/>
    </location>
</feature>
<comment type="caution">
    <text evidence="2">The sequence shown here is derived from an EMBL/GenBank/DDBJ whole genome shotgun (WGS) entry which is preliminary data.</text>
</comment>
<dbReference type="InterPro" id="IPR027417">
    <property type="entry name" value="P-loop_NTPase"/>
</dbReference>
<gene>
    <name evidence="2" type="ORF">HOLleu_24310</name>
</gene>
<dbReference type="PANTHER" id="PTHR24030">
    <property type="entry name" value="PROTEIN CMSS1"/>
    <property type="match status" value="1"/>
</dbReference>
<feature type="region of interest" description="Disordered" evidence="1">
    <location>
        <begin position="1"/>
        <end position="55"/>
    </location>
</feature>
<evidence type="ECO:0000313" key="2">
    <source>
        <dbReference type="EMBL" id="KAJ8033924.1"/>
    </source>
</evidence>